<accession>A0A9X4P2G1</accession>
<evidence type="ECO:0000313" key="2">
    <source>
        <dbReference type="EMBL" id="MDG5978480.1"/>
    </source>
</evidence>
<keyword evidence="1" id="KW-0732">Signal</keyword>
<organism evidence="2 3">
    <name type="scientific">Hydrogenophaga taeniospiralis CCUG 15921</name>
    <dbReference type="NCBI Taxonomy" id="1281780"/>
    <lineage>
        <taxon>Bacteria</taxon>
        <taxon>Pseudomonadati</taxon>
        <taxon>Pseudomonadota</taxon>
        <taxon>Betaproteobacteria</taxon>
        <taxon>Burkholderiales</taxon>
        <taxon>Comamonadaceae</taxon>
        <taxon>Hydrogenophaga</taxon>
    </lineage>
</organism>
<evidence type="ECO:0000256" key="1">
    <source>
        <dbReference type="SAM" id="SignalP"/>
    </source>
</evidence>
<feature type="chain" id="PRO_5041000424" description="DUF4398 domain-containing protein" evidence="1">
    <location>
        <begin position="24"/>
        <end position="80"/>
    </location>
</feature>
<evidence type="ECO:0008006" key="4">
    <source>
        <dbReference type="Google" id="ProtNLM"/>
    </source>
</evidence>
<gene>
    <name evidence="2" type="ORF">H010_24739</name>
</gene>
<keyword evidence="3" id="KW-1185">Reference proteome</keyword>
<dbReference type="Proteomes" id="UP001152876">
    <property type="component" value="Unassembled WGS sequence"/>
</dbReference>
<evidence type="ECO:0000313" key="3">
    <source>
        <dbReference type="Proteomes" id="UP001152876"/>
    </source>
</evidence>
<dbReference type="EMBL" id="AOGK01000043">
    <property type="protein sequence ID" value="MDG5978480.1"/>
    <property type="molecule type" value="Genomic_DNA"/>
</dbReference>
<dbReference type="AlphaFoldDB" id="A0A9X4P2G1"/>
<reference evidence="2" key="1">
    <citation type="submission" date="2013-01" db="EMBL/GenBank/DDBJ databases">
        <title>Genome draft of Hydrogenophaga taeniospiralis 2K1.</title>
        <authorList>
            <person name="Gomila M."/>
            <person name="Lalucat J."/>
        </authorList>
    </citation>
    <scope>NUCLEOTIDE SEQUENCE</scope>
    <source>
        <strain evidence="2">CCUG 15921</strain>
    </source>
</reference>
<feature type="signal peptide" evidence="1">
    <location>
        <begin position="1"/>
        <end position="23"/>
    </location>
</feature>
<sequence length="80" mass="8377">MTTIQWRISTAAALLFVSTASFAIEPDQRALELALSLSAQAPTVMEKSGVDQRAAAQAALVNEASKAQSTDTNAQQQGAK</sequence>
<dbReference type="RefSeq" id="WP_068171804.1">
    <property type="nucleotide sequence ID" value="NZ_AOGK01000043.1"/>
</dbReference>
<proteinExistence type="predicted"/>
<comment type="caution">
    <text evidence="2">The sequence shown here is derived from an EMBL/GenBank/DDBJ whole genome shotgun (WGS) entry which is preliminary data.</text>
</comment>
<name>A0A9X4P2G1_9BURK</name>
<protein>
    <recommendedName>
        <fullName evidence="4">DUF4398 domain-containing protein</fullName>
    </recommendedName>
</protein>